<organism evidence="2 3">
    <name type="scientific">Panagrolaimus superbus</name>
    <dbReference type="NCBI Taxonomy" id="310955"/>
    <lineage>
        <taxon>Eukaryota</taxon>
        <taxon>Metazoa</taxon>
        <taxon>Ecdysozoa</taxon>
        <taxon>Nematoda</taxon>
        <taxon>Chromadorea</taxon>
        <taxon>Rhabditida</taxon>
        <taxon>Tylenchina</taxon>
        <taxon>Panagrolaimomorpha</taxon>
        <taxon>Panagrolaimoidea</taxon>
        <taxon>Panagrolaimidae</taxon>
        <taxon>Panagrolaimus</taxon>
    </lineage>
</organism>
<name>A0A914YUC9_9BILA</name>
<feature type="compositionally biased region" description="Gly residues" evidence="1">
    <location>
        <begin position="48"/>
        <end position="61"/>
    </location>
</feature>
<accession>A0A914YUC9</accession>
<feature type="region of interest" description="Disordered" evidence="1">
    <location>
        <begin position="48"/>
        <end position="68"/>
    </location>
</feature>
<feature type="region of interest" description="Disordered" evidence="1">
    <location>
        <begin position="1"/>
        <end position="29"/>
    </location>
</feature>
<keyword evidence="2" id="KW-1185">Reference proteome</keyword>
<evidence type="ECO:0000313" key="2">
    <source>
        <dbReference type="Proteomes" id="UP000887577"/>
    </source>
</evidence>
<protein>
    <submittedName>
        <fullName evidence="3">Uncharacterized protein</fullName>
    </submittedName>
</protein>
<dbReference type="Proteomes" id="UP000887577">
    <property type="component" value="Unplaced"/>
</dbReference>
<proteinExistence type="predicted"/>
<dbReference type="WBParaSite" id="PSU_v2.g4243.t1">
    <property type="protein sequence ID" value="PSU_v2.g4243.t1"/>
    <property type="gene ID" value="PSU_v2.g4243"/>
</dbReference>
<dbReference type="AlphaFoldDB" id="A0A914YUC9"/>
<sequence length="141" mass="14750">MRSLGEMFMGPERDPYVYGPQSPFQQPRNQAQNQFGYGVNAGVYAGTYGGNGGGGGGGGQSVAGPYGNRNSHIGGSYSGYSGWPVLPWIPRFNPLTVSSPTTLPSTIASSTTVTPLIATTLLQDIPLASVIELPLLETIEN</sequence>
<evidence type="ECO:0000256" key="1">
    <source>
        <dbReference type="SAM" id="MobiDB-lite"/>
    </source>
</evidence>
<evidence type="ECO:0000313" key="3">
    <source>
        <dbReference type="WBParaSite" id="PSU_v2.g4243.t1"/>
    </source>
</evidence>
<reference evidence="3" key="1">
    <citation type="submission" date="2022-11" db="UniProtKB">
        <authorList>
            <consortium name="WormBaseParasite"/>
        </authorList>
    </citation>
    <scope>IDENTIFICATION</scope>
</reference>